<dbReference type="EMBL" id="NFZT01000001">
    <property type="protein sequence ID" value="OWV34585.1"/>
    <property type="molecule type" value="Genomic_DNA"/>
</dbReference>
<sequence>MAVLALTGGTGFVGGHTIDEALRRGHEVRALTRRAQAPRPSVHWVAGDLADEAALAELCEGADAVIHIAGIVNARTPAGFEEGNVAGTRRMLAAAETGKVRRFVHVSSLSAREPELSQYGASKARADERVRASGLDWVILRPPAVYGPGDTETVDIYRLAKRGLAVAPGPGRFSLIYVSDLAAALVALAESEAGSHRIFEIADGPRAVTHRDMARLVGAAVGRTPRVVPLPTAALKLGAAADWLRSKATGQLPKLSFDRARYIAHPDWSADPAPLEALGIWAPRIGAEEGIRRTADWYAREGWL</sequence>
<dbReference type="InterPro" id="IPR001509">
    <property type="entry name" value="Epimerase_deHydtase"/>
</dbReference>
<accession>A0A219B886</accession>
<dbReference type="PANTHER" id="PTHR12126">
    <property type="entry name" value="NADH-UBIQUINONE OXIDOREDUCTASE 39 KDA SUBUNIT-RELATED"/>
    <property type="match status" value="1"/>
</dbReference>
<dbReference type="Gene3D" id="3.40.50.720">
    <property type="entry name" value="NAD(P)-binding Rossmann-like Domain"/>
    <property type="match status" value="1"/>
</dbReference>
<dbReference type="InterPro" id="IPR051207">
    <property type="entry name" value="ComplexI_NDUFA9_subunit"/>
</dbReference>
<proteinExistence type="predicted"/>
<evidence type="ECO:0000313" key="3">
    <source>
        <dbReference type="Proteomes" id="UP000198462"/>
    </source>
</evidence>
<dbReference type="PANTHER" id="PTHR12126:SF11">
    <property type="entry name" value="NADH DEHYDROGENASE [UBIQUINONE] 1 ALPHA SUBCOMPLEX SUBUNIT 9, MITOCHONDRIAL"/>
    <property type="match status" value="1"/>
</dbReference>
<dbReference type="GO" id="GO:0044877">
    <property type="term" value="F:protein-containing complex binding"/>
    <property type="evidence" value="ECO:0007669"/>
    <property type="project" value="TreeGrafter"/>
</dbReference>
<dbReference type="RefSeq" id="WP_088713285.1">
    <property type="nucleotide sequence ID" value="NZ_NFZT01000001.1"/>
</dbReference>
<protein>
    <submittedName>
        <fullName evidence="2">Epimerase</fullName>
    </submittedName>
</protein>
<dbReference type="Pfam" id="PF01370">
    <property type="entry name" value="Epimerase"/>
    <property type="match status" value="1"/>
</dbReference>
<keyword evidence="3" id="KW-1185">Reference proteome</keyword>
<dbReference type="Proteomes" id="UP000198462">
    <property type="component" value="Unassembled WGS sequence"/>
</dbReference>
<name>A0A219B886_9SPHN</name>
<dbReference type="AlphaFoldDB" id="A0A219B886"/>
<dbReference type="InterPro" id="IPR036291">
    <property type="entry name" value="NAD(P)-bd_dom_sf"/>
</dbReference>
<evidence type="ECO:0000313" key="2">
    <source>
        <dbReference type="EMBL" id="OWV34585.1"/>
    </source>
</evidence>
<dbReference type="SUPFAM" id="SSF51735">
    <property type="entry name" value="NAD(P)-binding Rossmann-fold domains"/>
    <property type="match status" value="1"/>
</dbReference>
<evidence type="ECO:0000259" key="1">
    <source>
        <dbReference type="Pfam" id="PF01370"/>
    </source>
</evidence>
<reference evidence="3" key="1">
    <citation type="submission" date="2017-05" db="EMBL/GenBank/DDBJ databases">
        <authorList>
            <person name="Lin X."/>
        </authorList>
    </citation>
    <scope>NUCLEOTIDE SEQUENCE [LARGE SCALE GENOMIC DNA]</scope>
    <source>
        <strain evidence="3">JLT2012</strain>
    </source>
</reference>
<gene>
    <name evidence="2" type="ORF">B5C34_01875</name>
</gene>
<dbReference type="OrthoDB" id="9814124at2"/>
<organism evidence="2 3">
    <name type="scientific">Pacificimonas flava</name>
    <dbReference type="NCBI Taxonomy" id="1234595"/>
    <lineage>
        <taxon>Bacteria</taxon>
        <taxon>Pseudomonadati</taxon>
        <taxon>Pseudomonadota</taxon>
        <taxon>Alphaproteobacteria</taxon>
        <taxon>Sphingomonadales</taxon>
        <taxon>Sphingosinicellaceae</taxon>
        <taxon>Pacificimonas</taxon>
    </lineage>
</organism>
<comment type="caution">
    <text evidence="2">The sequence shown here is derived from an EMBL/GenBank/DDBJ whole genome shotgun (WGS) entry which is preliminary data.</text>
</comment>
<feature type="domain" description="NAD-dependent epimerase/dehydratase" evidence="1">
    <location>
        <begin position="6"/>
        <end position="202"/>
    </location>
</feature>